<dbReference type="SUPFAM" id="SSF50965">
    <property type="entry name" value="Galactose oxidase, central domain"/>
    <property type="match status" value="2"/>
</dbReference>
<dbReference type="AlphaFoldDB" id="A0AAV9XR79"/>
<sequence length="1264" mass="134371">MGSRRRKGATASSIFSIWTTLSSVASALNFTQIPLPNLLTADYGRMGFVGNFESISLFQFAQQGGQTFFRNGSHAIITQLPNGELTTLAVSDGVINDMCLFTMQDGTVAGVVVGGNFTSIGGIEAKAVALINPANGQPIPLTGLSGTVNAVLCDQPSNTVYFGGEFTGANSTNAISWVGTSGWSELPFQGFNGPVDAISKMSNGTIVYGGRFTSLHNDTLLEPNNTNKITQQFVNLDSASSQITAVLGSDTTGFSDPKNIICSDGTTDQAGSTFLFQDGMAGSWSADLAYTVYPTKLRLFNTHYQGRGLKTFRFVSRPNNGIMNMTSVDPTSNDRFYCDAWCPLSNATNSTVPYQDFEFVNVIPTFGFRIEVIEWFGDGAGLNGLQLFQDDIYAFADNSLNEPSCKDIQGPTTSNIVGDWTSMGGPPTTDSKYLTANFPSSDVGDASITFKPDIKIPGIYQVLIYTPGCRQDNSCPERGEITVSGTFASNETSQPTANFFQTNEFDKYDVFFTGYVEANGQDHTVEIKLQPVADQNLIQLNVVASKVRFILQSPNPETPTNKLAKRDDSITLNINGVFAYNPKVAINNVQQITAISLASTDLPQNSTVTSVAVVDETVYVTGDFHIGNFNNFVSIDQNGLQPVALNGLNGIVTDMILSGQLVYLAGPFNDTVGSSTPGLSHVASYDIGTKKWASLGTGLDSAPVKVVALPVNSSSSVETVFVFSGSFTKILASDTAPEVPVDGMAIWVPSQNEWLERLSNATFELTGFLSQVVTIPNSPPFFAGSLLYSKPGLSGGAEFNQEKNGTLNLQPLGINISIPPISQSSNQKRALDASLGIQLNGVQAGAFYQSDSKADVTILGGRFTAGTVENLAFIYANDKNRVAGVPNNVLNGNNVVTSLLVAAKPITKPDLLFIGGYINTTIGGAPVGGMLVYDLSTNDFVSPQPQPLIAGGNETIVYTITQQPNARQIYVGGSFTEVAGGFGCEGICVYDPQTFQYFAPGSGLGGIAYASAWTDSDTLVVGGDLTLNDSNVFLATYKQSSSTWTVFQNVTEIPGPVTTIFTPSGEENNIYVGGNANGRPFIFRWDGTKWTNLGAGLGAGSILQDIEVFELNGVHPSNDLLTSSQILMASGNIILDSSPVNSSAALFDGQTWTPFILTTNSDGSSGSLGPFVSQSKHTFNTNAGKLAVGLVVLVSLAIALGLIFLIVVIGILASYIRRRREGYTPAPTRVTPIPIPQDMTERVPPDQLFQGVGLASSTRGTPHI</sequence>
<keyword evidence="2" id="KW-0732">Signal</keyword>
<feature type="domain" description="Rax2-like second" evidence="4">
    <location>
        <begin position="230"/>
        <end position="382"/>
    </location>
</feature>
<dbReference type="EMBL" id="JAVHJO010000001">
    <property type="protein sequence ID" value="KAK6544011.1"/>
    <property type="molecule type" value="Genomic_DNA"/>
</dbReference>
<dbReference type="Pfam" id="PF12768">
    <property type="entry name" value="Rax2"/>
    <property type="match status" value="1"/>
</dbReference>
<dbReference type="InterPro" id="IPR048265">
    <property type="entry name" value="Rax2-like_third"/>
</dbReference>
<comment type="caution">
    <text evidence="6">The sequence shown here is derived from an EMBL/GenBank/DDBJ whole genome shotgun (WGS) entry which is preliminary data.</text>
</comment>
<evidence type="ECO:0000256" key="2">
    <source>
        <dbReference type="SAM" id="SignalP"/>
    </source>
</evidence>
<keyword evidence="1" id="KW-0472">Membrane</keyword>
<evidence type="ECO:0000259" key="3">
    <source>
        <dbReference type="Pfam" id="PF12768"/>
    </source>
</evidence>
<dbReference type="Proteomes" id="UP001365542">
    <property type="component" value="Unassembled WGS sequence"/>
</dbReference>
<dbReference type="InterPro" id="IPR011043">
    <property type="entry name" value="Gal_Oxase/kelch_b-propeller"/>
</dbReference>
<dbReference type="Pfam" id="PF20842">
    <property type="entry name" value="Rax2_2"/>
    <property type="match status" value="1"/>
</dbReference>
<dbReference type="GO" id="GO:1902929">
    <property type="term" value="C:plasma membrane of growing cell tip"/>
    <property type="evidence" value="ECO:0007669"/>
    <property type="project" value="TreeGrafter"/>
</dbReference>
<dbReference type="PANTHER" id="PTHR31778">
    <property type="entry name" value="BUD SITE SELECTION PROTEIN RAX2"/>
    <property type="match status" value="1"/>
</dbReference>
<feature type="transmembrane region" description="Helical" evidence="1">
    <location>
        <begin position="1186"/>
        <end position="1213"/>
    </location>
</feature>
<evidence type="ECO:0000313" key="6">
    <source>
        <dbReference type="EMBL" id="KAK6544011.1"/>
    </source>
</evidence>
<feature type="domain" description="Rax2-like C-terminal" evidence="3">
    <location>
        <begin position="930"/>
        <end position="1182"/>
    </location>
</feature>
<feature type="signal peptide" evidence="2">
    <location>
        <begin position="1"/>
        <end position="27"/>
    </location>
</feature>
<keyword evidence="1" id="KW-1133">Transmembrane helix</keyword>
<organism evidence="6 7">
    <name type="scientific">Orbilia ellipsospora</name>
    <dbReference type="NCBI Taxonomy" id="2528407"/>
    <lineage>
        <taxon>Eukaryota</taxon>
        <taxon>Fungi</taxon>
        <taxon>Dikarya</taxon>
        <taxon>Ascomycota</taxon>
        <taxon>Pezizomycotina</taxon>
        <taxon>Orbiliomycetes</taxon>
        <taxon>Orbiliales</taxon>
        <taxon>Orbiliaceae</taxon>
        <taxon>Orbilia</taxon>
    </lineage>
</organism>
<gene>
    <name evidence="6" type="ORF">TWF694_000725</name>
</gene>
<dbReference type="InterPro" id="IPR048266">
    <property type="entry name" value="Rax2-like_second"/>
</dbReference>
<dbReference type="Pfam" id="PF20843">
    <property type="entry name" value="Rax2_3"/>
    <property type="match status" value="1"/>
</dbReference>
<keyword evidence="1" id="KW-0812">Transmembrane</keyword>
<name>A0AAV9XR79_9PEZI</name>
<proteinExistence type="predicted"/>
<feature type="domain" description="Rax2-like third" evidence="5">
    <location>
        <begin position="393"/>
        <end position="551"/>
    </location>
</feature>
<evidence type="ECO:0000313" key="7">
    <source>
        <dbReference type="Proteomes" id="UP001365542"/>
    </source>
</evidence>
<feature type="chain" id="PRO_5043990292" evidence="2">
    <location>
        <begin position="28"/>
        <end position="1264"/>
    </location>
</feature>
<accession>A0AAV9XR79</accession>
<dbReference type="PANTHER" id="PTHR31778:SF2">
    <property type="entry name" value="BUD SITE SELECTION PROTEIN RAX2"/>
    <property type="match status" value="1"/>
</dbReference>
<keyword evidence="7" id="KW-1185">Reference proteome</keyword>
<evidence type="ECO:0000259" key="5">
    <source>
        <dbReference type="Pfam" id="PF20843"/>
    </source>
</evidence>
<evidence type="ECO:0000256" key="1">
    <source>
        <dbReference type="SAM" id="Phobius"/>
    </source>
</evidence>
<reference evidence="6 7" key="1">
    <citation type="submission" date="2019-10" db="EMBL/GenBank/DDBJ databases">
        <authorList>
            <person name="Palmer J.M."/>
        </authorList>
    </citation>
    <scope>NUCLEOTIDE SEQUENCE [LARGE SCALE GENOMIC DNA]</scope>
    <source>
        <strain evidence="6 7">TWF694</strain>
    </source>
</reference>
<evidence type="ECO:0000259" key="4">
    <source>
        <dbReference type="Pfam" id="PF20842"/>
    </source>
</evidence>
<dbReference type="InterPro" id="IPR024982">
    <property type="entry name" value="Rax2-like_C"/>
</dbReference>
<protein>
    <submittedName>
        <fullName evidence="6">Uncharacterized protein</fullName>
    </submittedName>
</protein>